<evidence type="ECO:0000256" key="3">
    <source>
        <dbReference type="PIRSR" id="PIRSR000443-1"/>
    </source>
</evidence>
<dbReference type="GO" id="GO:0004414">
    <property type="term" value="F:homoserine O-acetyltransferase activity"/>
    <property type="evidence" value="ECO:0007669"/>
    <property type="project" value="UniProtKB-UniRule"/>
</dbReference>
<dbReference type="Pfam" id="PF00561">
    <property type="entry name" value="Abhydrolase_1"/>
    <property type="match status" value="1"/>
</dbReference>
<protein>
    <recommendedName>
        <fullName evidence="2">Homoserine O-acetyltransferase</fullName>
        <shortName evidence="2">HAT</shortName>
        <ecNumber evidence="2">2.3.1.31</ecNumber>
    </recommendedName>
    <alternativeName>
        <fullName evidence="2">Homoserine transacetylase</fullName>
        <shortName evidence="2">HTA</shortName>
    </alternativeName>
</protein>
<dbReference type="UniPathway" id="UPA00051">
    <property type="reaction ID" value="UER00074"/>
</dbReference>
<keyword evidence="2" id="KW-0028">Amino-acid biosynthesis</keyword>
<comment type="subunit">
    <text evidence="2">Homodimer.</text>
</comment>
<dbReference type="GO" id="GO:0009086">
    <property type="term" value="P:methionine biosynthetic process"/>
    <property type="evidence" value="ECO:0007669"/>
    <property type="project" value="UniProtKB-UniRule"/>
</dbReference>
<dbReference type="EC" id="2.3.1.31" evidence="2"/>
<dbReference type="HAMAP" id="MF_00296">
    <property type="entry name" value="MetX_acyltransf"/>
    <property type="match status" value="1"/>
</dbReference>
<dbReference type="Gene3D" id="3.40.50.1820">
    <property type="entry name" value="alpha/beta hydrolase"/>
    <property type="match status" value="1"/>
</dbReference>
<keyword evidence="1 2" id="KW-0808">Transferase</keyword>
<dbReference type="PIRSF" id="PIRSF000443">
    <property type="entry name" value="Homoser_Ac_trans"/>
    <property type="match status" value="1"/>
</dbReference>
<feature type="active site" description="Nucleophile" evidence="2 3">
    <location>
        <position position="157"/>
    </location>
</feature>
<feature type="active site" evidence="2 3">
    <location>
        <position position="350"/>
    </location>
</feature>
<keyword evidence="6" id="KW-1185">Reference proteome</keyword>
<name>A0A1X0F9V3_MYCIE</name>
<comment type="similarity">
    <text evidence="2">Belongs to the AB hydrolase superfamily. MetX family.</text>
</comment>
<gene>
    <name evidence="2" type="primary">metXA</name>
    <name evidence="5" type="ORF">BST27_20525</name>
</gene>
<feature type="binding site" evidence="2">
    <location>
        <position position="227"/>
    </location>
    <ligand>
        <name>substrate</name>
    </ligand>
</feature>
<dbReference type="SUPFAM" id="SSF53474">
    <property type="entry name" value="alpha/beta-Hydrolases"/>
    <property type="match status" value="1"/>
</dbReference>
<reference evidence="5 6" key="1">
    <citation type="submission" date="2017-02" db="EMBL/GenBank/DDBJ databases">
        <title>The new phylogeny of genus Mycobacterium.</title>
        <authorList>
            <person name="Tortoli E."/>
            <person name="Trovato A."/>
            <person name="Cirillo D.M."/>
        </authorList>
    </citation>
    <scope>NUCLEOTIDE SEQUENCE [LARGE SCALE GENOMIC DNA]</scope>
    <source>
        <strain evidence="5 6">DSM 44049</strain>
    </source>
</reference>
<comment type="subcellular location">
    <subcellularLocation>
        <location evidence="2">Cytoplasm</location>
    </subcellularLocation>
</comment>
<comment type="function">
    <text evidence="2">Transfers an acetyl group from acetyl-CoA to L-homoserine, forming acetyl-L-homoserine.</text>
</comment>
<comment type="pathway">
    <text evidence="2">Amino-acid biosynthesis; L-methionine biosynthesis via de novo pathway; O-acetyl-L-homoserine from L-homoserine: step 1/1.</text>
</comment>
<dbReference type="GO" id="GO:0009092">
    <property type="term" value="P:homoserine metabolic process"/>
    <property type="evidence" value="ECO:0007669"/>
    <property type="project" value="TreeGrafter"/>
</dbReference>
<evidence type="ECO:0000256" key="2">
    <source>
        <dbReference type="HAMAP-Rule" id="MF_00296"/>
    </source>
</evidence>
<dbReference type="RefSeq" id="WP_083148604.1">
    <property type="nucleotide sequence ID" value="NZ_MVHT01000064.1"/>
</dbReference>
<comment type="caution">
    <text evidence="5">The sequence shown here is derived from an EMBL/GenBank/DDBJ whole genome shotgun (WGS) entry which is preliminary data.</text>
</comment>
<evidence type="ECO:0000313" key="6">
    <source>
        <dbReference type="Proteomes" id="UP000192739"/>
    </source>
</evidence>
<comment type="catalytic activity">
    <reaction evidence="2">
        <text>L-homoserine + acetyl-CoA = O-acetyl-L-homoserine + CoA</text>
        <dbReference type="Rhea" id="RHEA:13701"/>
        <dbReference type="ChEBI" id="CHEBI:57287"/>
        <dbReference type="ChEBI" id="CHEBI:57288"/>
        <dbReference type="ChEBI" id="CHEBI:57476"/>
        <dbReference type="ChEBI" id="CHEBI:57716"/>
        <dbReference type="EC" id="2.3.1.31"/>
    </reaction>
</comment>
<dbReference type="GO" id="GO:0005737">
    <property type="term" value="C:cytoplasm"/>
    <property type="evidence" value="ECO:0007669"/>
    <property type="project" value="UniProtKB-SubCell"/>
</dbReference>
<evidence type="ECO:0000259" key="4">
    <source>
        <dbReference type="Pfam" id="PF00561"/>
    </source>
</evidence>
<organism evidence="5 6">
    <name type="scientific">Mycobacterium intermedium</name>
    <dbReference type="NCBI Taxonomy" id="28445"/>
    <lineage>
        <taxon>Bacteria</taxon>
        <taxon>Bacillati</taxon>
        <taxon>Actinomycetota</taxon>
        <taxon>Actinomycetes</taxon>
        <taxon>Mycobacteriales</taxon>
        <taxon>Mycobacteriaceae</taxon>
        <taxon>Mycobacterium</taxon>
        <taxon>Mycobacterium simiae complex</taxon>
    </lineage>
</organism>
<sequence>MTISDVPTQALPAEGEIGVVDIGSLRLESGAVLDNVSIAVQRWGELSPTRDNVVVVLHALTGDSHITGPAGPGHPTPGWWDGIAGPGAPIDTDRWCALATNVLGGCRGSTGPSSLARDGKPYGSRFPLISVRDQVEADIAALEALGITEVAAVVGGSMGGARALEWMVGHPDRVRAGLLLAVGARATGDQIGTQSTQVAAIKADPNWQGGDYYDTGRSPDDGLKIARRFAHLTYRGEVELDTRFANKPQDTEDPANGGRYAVQSYLEHQGDKLLARFDAGSYVILTEALSSHDVGRGRGGVEAALRGCPVPAVVGGITSDRLYPLRLQAELAELLPGCNGLRVVESICGHDGFLVETEAVGELVRETLALAAGSADGSAAAAAPPDSKGACPR</sequence>
<keyword evidence="2" id="KW-0963">Cytoplasm</keyword>
<dbReference type="PANTHER" id="PTHR32268">
    <property type="entry name" value="HOMOSERINE O-ACETYLTRANSFERASE"/>
    <property type="match status" value="1"/>
</dbReference>
<dbReference type="EMBL" id="MVHT01000064">
    <property type="protein sequence ID" value="ORA98510.1"/>
    <property type="molecule type" value="Genomic_DNA"/>
</dbReference>
<evidence type="ECO:0000256" key="1">
    <source>
        <dbReference type="ARBA" id="ARBA00022679"/>
    </source>
</evidence>
<comment type="caution">
    <text evidence="2">Lacks conserved residue(s) required for the propagation of feature annotation.</text>
</comment>
<feature type="binding site" evidence="2">
    <location>
        <position position="351"/>
    </location>
    <ligand>
        <name>substrate</name>
    </ligand>
</feature>
<proteinExistence type="inferred from homology"/>
<dbReference type="InterPro" id="IPR008220">
    <property type="entry name" value="HAT_MetX-like"/>
</dbReference>
<dbReference type="InterPro" id="IPR000073">
    <property type="entry name" value="AB_hydrolase_1"/>
</dbReference>
<feature type="active site" evidence="2 3">
    <location>
        <position position="320"/>
    </location>
</feature>
<keyword evidence="2" id="KW-0486">Methionine biosynthesis</keyword>
<dbReference type="NCBIfam" id="NF001209">
    <property type="entry name" value="PRK00175.1"/>
    <property type="match status" value="1"/>
</dbReference>
<evidence type="ECO:0000313" key="5">
    <source>
        <dbReference type="EMBL" id="ORA98510.1"/>
    </source>
</evidence>
<feature type="domain" description="AB hydrolase-1" evidence="4">
    <location>
        <begin position="52"/>
        <end position="356"/>
    </location>
</feature>
<dbReference type="Proteomes" id="UP000192739">
    <property type="component" value="Unassembled WGS sequence"/>
</dbReference>
<dbReference type="AlphaFoldDB" id="A0A1X0F9V3"/>
<dbReference type="PANTHER" id="PTHR32268:SF11">
    <property type="entry name" value="HOMOSERINE O-ACETYLTRANSFERASE"/>
    <property type="match status" value="1"/>
</dbReference>
<dbReference type="NCBIfam" id="TIGR01392">
    <property type="entry name" value="homoserO_Ac_trn"/>
    <property type="match status" value="1"/>
</dbReference>
<dbReference type="InterPro" id="IPR029058">
    <property type="entry name" value="AB_hydrolase_fold"/>
</dbReference>
<accession>A0A1X0F9V3</accession>
<keyword evidence="2" id="KW-0012">Acyltransferase</keyword>